<dbReference type="EMBL" id="AUZX01000034">
    <property type="protein sequence ID" value="EQD81227.1"/>
    <property type="molecule type" value="Genomic_DNA"/>
</dbReference>
<dbReference type="AlphaFoldDB" id="T1CF69"/>
<reference evidence="1" key="2">
    <citation type="journal article" date="2014" name="ISME J.">
        <title>Microbial stratification in low pH oxic and suboxic macroscopic growths along an acid mine drainage.</title>
        <authorList>
            <person name="Mendez-Garcia C."/>
            <person name="Mesa V."/>
            <person name="Sprenger R.R."/>
            <person name="Richter M."/>
            <person name="Diez M.S."/>
            <person name="Solano J."/>
            <person name="Bargiela R."/>
            <person name="Golyshina O.V."/>
            <person name="Manteca A."/>
            <person name="Ramos J.L."/>
            <person name="Gallego J.R."/>
            <person name="Llorente I."/>
            <person name="Martins Dos Santos V.A."/>
            <person name="Jensen O.N."/>
            <person name="Pelaez A.I."/>
            <person name="Sanchez J."/>
            <person name="Ferrer M."/>
        </authorList>
    </citation>
    <scope>NUCLEOTIDE SEQUENCE</scope>
</reference>
<comment type="caution">
    <text evidence="1">The sequence shown here is derived from an EMBL/GenBank/DDBJ whole genome shotgun (WGS) entry which is preliminary data.</text>
</comment>
<gene>
    <name evidence="1" type="ORF">B1A_00051</name>
</gene>
<sequence length="194" mass="22329">EWTEANHHELVKSVTKQLVKEGADLLYEVEWDQDTVGGLNLVANRVRKEWEEAKAGWWMLTTDTELSGPEVVKVYKSLAVVERAFRTIKGPIRVRPVHHQLDRRIRAHLSVCVLAYLLERWVQLKVREGGAERWAHLTGEQALEEVREGRLQQVGIQGTDIRRWKVAGFSREAEHVLEKLEVKAEAMRVPTGLL</sequence>
<protein>
    <submittedName>
        <fullName evidence="1">Transposase IS4 family protein</fullName>
    </submittedName>
</protein>
<dbReference type="SUPFAM" id="SSF53098">
    <property type="entry name" value="Ribonuclease H-like"/>
    <property type="match status" value="1"/>
</dbReference>
<proteinExistence type="predicted"/>
<evidence type="ECO:0000313" key="1">
    <source>
        <dbReference type="EMBL" id="EQD81227.1"/>
    </source>
</evidence>
<dbReference type="InterPro" id="IPR012337">
    <property type="entry name" value="RNaseH-like_sf"/>
</dbReference>
<accession>T1CF69</accession>
<reference evidence="1" key="1">
    <citation type="submission" date="2013-08" db="EMBL/GenBank/DDBJ databases">
        <authorList>
            <person name="Mendez C."/>
            <person name="Richter M."/>
            <person name="Ferrer M."/>
            <person name="Sanchez J."/>
        </authorList>
    </citation>
    <scope>NUCLEOTIDE SEQUENCE</scope>
</reference>
<name>T1CF69_9ZZZZ</name>
<feature type="non-terminal residue" evidence="1">
    <location>
        <position position="1"/>
    </location>
</feature>
<organism evidence="1">
    <name type="scientific">mine drainage metagenome</name>
    <dbReference type="NCBI Taxonomy" id="410659"/>
    <lineage>
        <taxon>unclassified sequences</taxon>
        <taxon>metagenomes</taxon>
        <taxon>ecological metagenomes</taxon>
    </lineage>
</organism>